<evidence type="ECO:0000313" key="2">
    <source>
        <dbReference type="Proteomes" id="UP000826195"/>
    </source>
</evidence>
<keyword evidence="2" id="KW-1185">Reference proteome</keyword>
<organism evidence="1 2">
    <name type="scientific">Cotesia glomerata</name>
    <name type="common">Lepidopteran parasitic wasp</name>
    <name type="synonym">Apanteles glomeratus</name>
    <dbReference type="NCBI Taxonomy" id="32391"/>
    <lineage>
        <taxon>Eukaryota</taxon>
        <taxon>Metazoa</taxon>
        <taxon>Ecdysozoa</taxon>
        <taxon>Arthropoda</taxon>
        <taxon>Hexapoda</taxon>
        <taxon>Insecta</taxon>
        <taxon>Pterygota</taxon>
        <taxon>Neoptera</taxon>
        <taxon>Endopterygota</taxon>
        <taxon>Hymenoptera</taxon>
        <taxon>Apocrita</taxon>
        <taxon>Ichneumonoidea</taxon>
        <taxon>Braconidae</taxon>
        <taxon>Microgastrinae</taxon>
        <taxon>Cotesia</taxon>
    </lineage>
</organism>
<dbReference type="AlphaFoldDB" id="A0AAV7IKD5"/>
<comment type="caution">
    <text evidence="1">The sequence shown here is derived from an EMBL/GenBank/DDBJ whole genome shotgun (WGS) entry which is preliminary data.</text>
</comment>
<sequence length="86" mass="9825">MNGTLILERVCTLWAVEIANKLYFGVRGLRALTPLKKRVILASLPISSKDIRDRAALTVLRDEYEFVLSKDFERKDMISVIDAKKT</sequence>
<gene>
    <name evidence="1" type="ORF">KQX54_007213</name>
</gene>
<name>A0AAV7IKD5_COTGL</name>
<protein>
    <submittedName>
        <fullName evidence="1">Uncharacterized protein</fullName>
    </submittedName>
</protein>
<dbReference type="EMBL" id="JAHXZJ010001492">
    <property type="protein sequence ID" value="KAH0552210.1"/>
    <property type="molecule type" value="Genomic_DNA"/>
</dbReference>
<dbReference type="Proteomes" id="UP000826195">
    <property type="component" value="Unassembled WGS sequence"/>
</dbReference>
<evidence type="ECO:0000313" key="1">
    <source>
        <dbReference type="EMBL" id="KAH0552210.1"/>
    </source>
</evidence>
<reference evidence="1 2" key="1">
    <citation type="journal article" date="2021" name="J. Hered.">
        <title>A chromosome-level genome assembly of the parasitoid wasp, Cotesia glomerata (Hymenoptera: Braconidae).</title>
        <authorList>
            <person name="Pinto B.J."/>
            <person name="Weis J.J."/>
            <person name="Gamble T."/>
            <person name="Ode P.J."/>
            <person name="Paul R."/>
            <person name="Zaspel J.M."/>
        </authorList>
    </citation>
    <scope>NUCLEOTIDE SEQUENCE [LARGE SCALE GENOMIC DNA]</scope>
    <source>
        <strain evidence="1">CgM1</strain>
    </source>
</reference>
<proteinExistence type="predicted"/>
<accession>A0AAV7IKD5</accession>